<evidence type="ECO:0000259" key="9">
    <source>
        <dbReference type="Pfam" id="PF07715"/>
    </source>
</evidence>
<evidence type="ECO:0000313" key="11">
    <source>
        <dbReference type="Proteomes" id="UP000320773"/>
    </source>
</evidence>
<comment type="caution">
    <text evidence="10">The sequence shown here is derived from an EMBL/GenBank/DDBJ whole genome shotgun (WGS) entry which is preliminary data.</text>
</comment>
<dbReference type="GO" id="GO:0009279">
    <property type="term" value="C:cell outer membrane"/>
    <property type="evidence" value="ECO:0007669"/>
    <property type="project" value="UniProtKB-SubCell"/>
</dbReference>
<feature type="chain" id="PRO_5021944831" evidence="8">
    <location>
        <begin position="23"/>
        <end position="1080"/>
    </location>
</feature>
<organism evidence="10 11">
    <name type="scientific">Flavobacterium branchiophilum</name>
    <dbReference type="NCBI Taxonomy" id="55197"/>
    <lineage>
        <taxon>Bacteria</taxon>
        <taxon>Pseudomonadati</taxon>
        <taxon>Bacteroidota</taxon>
        <taxon>Flavobacteriia</taxon>
        <taxon>Flavobacteriales</taxon>
        <taxon>Flavobacteriaceae</taxon>
        <taxon>Flavobacterium</taxon>
    </lineage>
</organism>
<proteinExistence type="inferred from homology"/>
<name>A0A543G1H1_9FLAO</name>
<dbReference type="Proteomes" id="UP000320773">
    <property type="component" value="Unassembled WGS sequence"/>
</dbReference>
<feature type="signal peptide" evidence="8">
    <location>
        <begin position="1"/>
        <end position="22"/>
    </location>
</feature>
<dbReference type="AlphaFoldDB" id="A0A543G1H1"/>
<evidence type="ECO:0000256" key="3">
    <source>
        <dbReference type="ARBA" id="ARBA00022452"/>
    </source>
</evidence>
<evidence type="ECO:0000256" key="1">
    <source>
        <dbReference type="ARBA" id="ARBA00004571"/>
    </source>
</evidence>
<reference evidence="10 11" key="1">
    <citation type="submission" date="2019-06" db="EMBL/GenBank/DDBJ databases">
        <title>Genomic Encyclopedia of Archaeal and Bacterial Type Strains, Phase II (KMG-II): from individual species to whole genera.</title>
        <authorList>
            <person name="Goeker M."/>
        </authorList>
    </citation>
    <scope>NUCLEOTIDE SEQUENCE [LARGE SCALE GENOMIC DNA]</scope>
    <source>
        <strain evidence="10 11">DSM 24789</strain>
    </source>
</reference>
<evidence type="ECO:0000256" key="4">
    <source>
        <dbReference type="ARBA" id="ARBA00022692"/>
    </source>
</evidence>
<dbReference type="Gene3D" id="2.60.40.1120">
    <property type="entry name" value="Carboxypeptidase-like, regulatory domain"/>
    <property type="match status" value="1"/>
</dbReference>
<dbReference type="RefSeq" id="WP_089080999.1">
    <property type="nucleotide sequence ID" value="NZ_VFPJ01000001.1"/>
</dbReference>
<sequence length="1080" mass="117701">MKLKLKGILALFLVLITQLTFAQDRTVSGVVSDASGLPIPTANVKVKGTTNGVQTDFDGKYKIKANASDVLVFSYVGMKAQEVKATSTTINVKLASDANELNQVVVTAMGIKREKKSLGYATQEVKGSDLNAGAGSGNFLNELSGKVSGVAIRRNNNFGGSTNVVSRGIKSLTGNNQMLIVVDGMPINNQNVNSNTGAQTTGRGTTYDYGNAAMDINPDDVENVNILKGAAASALYGYQAGNGVILITTKKGKTNKNGGMGVTIASEFITGGIDKSTFPVYQDQYGSGYGLGTSFLGTSPIDTVDTSNDGSYGDPFDGHLVYQWNAFTPYSSNYGKATPWVAAKNGPITFFQTPTSFSNSLSLENGDDKSSFVLNYNNFKQNGIMPNSEMKKNSLSAKVTHIFNDKFSTTIFANFVIQNTTGRNSTGYNDNIMGTFRQWWQTNTDVKELKEVFDNSNGQNITWNWANPTTAAGLKPIYWDNPYFTRYKSYQNDERNRFIGYAKLDYKINNWLTATGKIATDSYSEIREERRANGSVAAEFGIERLKETSGYQKYNRTFSEQNYDLLLTFKKDFSKDFSFNGVVGGTVKKTKANYTLASTKGGLIVPNLFSLLNGNAVSSPLESESYNTVNSYFGTLSFGYKDFIFLDATARRDAFSTLAKGLNTITTKALSASYVFSNNIKAPWLNFGKLRASYAENPQGQINDFSLFDTYTKNTAFGSNQLYSVPSTKNNPNLSAVRTETKEIGLEVQLLDRRLGFDISAYKSLSRDQIFPVSYSTSTGYSSRYVNAGSVQNKGIEVQMNITPIKTKDFQWEMFLNWSVNRNTVVSLNEGISNLQLGSFQGGVTINATVGEPYGTIMGTDFIYLNGQKVVGTNGIYLKNSNTNNVIGNVTPDWIGGVRNKFTYKNISAGFLIDMQKGGDIFSLDQSYGLDTGLYDITVGTNHLGNPIRNSIANGGGIILPGVQADGSANTVRAANSDVYGIYGYEANPNKAFIYDASYIKLREANITYTLPSKYTSKMKISELKFSIIGSNLWIIHKNLPYADPESGLSSGNLSSGYSAGSLPTTRNIGCNLTLIELLT</sequence>
<dbReference type="Pfam" id="PF13715">
    <property type="entry name" value="CarbopepD_reg_2"/>
    <property type="match status" value="1"/>
</dbReference>
<gene>
    <name evidence="10" type="ORF">BC670_0782</name>
</gene>
<accession>A0A543G1H1</accession>
<keyword evidence="5 7" id="KW-0472">Membrane</keyword>
<comment type="similarity">
    <text evidence="7">Belongs to the TonB-dependent receptor family.</text>
</comment>
<dbReference type="InterPro" id="IPR039426">
    <property type="entry name" value="TonB-dep_rcpt-like"/>
</dbReference>
<dbReference type="PROSITE" id="PS52016">
    <property type="entry name" value="TONB_DEPENDENT_REC_3"/>
    <property type="match status" value="1"/>
</dbReference>
<dbReference type="SUPFAM" id="SSF49464">
    <property type="entry name" value="Carboxypeptidase regulatory domain-like"/>
    <property type="match status" value="1"/>
</dbReference>
<feature type="domain" description="TonB-dependent receptor plug" evidence="9">
    <location>
        <begin position="116"/>
        <end position="244"/>
    </location>
</feature>
<evidence type="ECO:0000256" key="5">
    <source>
        <dbReference type="ARBA" id="ARBA00023136"/>
    </source>
</evidence>
<keyword evidence="4 7" id="KW-0812">Transmembrane</keyword>
<dbReference type="InterPro" id="IPR023997">
    <property type="entry name" value="TonB-dep_OMP_SusC/RagA_CS"/>
</dbReference>
<dbReference type="InterPro" id="IPR008969">
    <property type="entry name" value="CarboxyPept-like_regulatory"/>
</dbReference>
<protein>
    <submittedName>
        <fullName evidence="10">TonB-linked SusC/RagA family outer membrane protein</fullName>
    </submittedName>
</protein>
<dbReference type="Gene3D" id="2.40.170.20">
    <property type="entry name" value="TonB-dependent receptor, beta-barrel domain"/>
    <property type="match status" value="1"/>
</dbReference>
<dbReference type="NCBIfam" id="TIGR04057">
    <property type="entry name" value="SusC_RagA_signa"/>
    <property type="match status" value="1"/>
</dbReference>
<dbReference type="Gene3D" id="2.170.130.10">
    <property type="entry name" value="TonB-dependent receptor, plug domain"/>
    <property type="match status" value="1"/>
</dbReference>
<keyword evidence="3 7" id="KW-1134">Transmembrane beta strand</keyword>
<dbReference type="InterPro" id="IPR023996">
    <property type="entry name" value="TonB-dep_OMP_SusC/RagA"/>
</dbReference>
<dbReference type="InterPro" id="IPR036942">
    <property type="entry name" value="Beta-barrel_TonB_sf"/>
</dbReference>
<evidence type="ECO:0000256" key="7">
    <source>
        <dbReference type="PROSITE-ProRule" id="PRU01360"/>
    </source>
</evidence>
<dbReference type="EMBL" id="VFPJ01000001">
    <property type="protein sequence ID" value="TQM39933.1"/>
    <property type="molecule type" value="Genomic_DNA"/>
</dbReference>
<dbReference type="SUPFAM" id="SSF56935">
    <property type="entry name" value="Porins"/>
    <property type="match status" value="1"/>
</dbReference>
<dbReference type="InterPro" id="IPR012910">
    <property type="entry name" value="Plug_dom"/>
</dbReference>
<evidence type="ECO:0000313" key="10">
    <source>
        <dbReference type="EMBL" id="TQM39933.1"/>
    </source>
</evidence>
<comment type="subcellular location">
    <subcellularLocation>
        <location evidence="1 7">Cell outer membrane</location>
        <topology evidence="1 7">Multi-pass membrane protein</topology>
    </subcellularLocation>
</comment>
<keyword evidence="6 7" id="KW-0998">Cell outer membrane</keyword>
<dbReference type="InterPro" id="IPR037066">
    <property type="entry name" value="Plug_dom_sf"/>
</dbReference>
<dbReference type="Pfam" id="PF07715">
    <property type="entry name" value="Plug"/>
    <property type="match status" value="1"/>
</dbReference>
<keyword evidence="2 7" id="KW-0813">Transport</keyword>
<evidence type="ECO:0000256" key="6">
    <source>
        <dbReference type="ARBA" id="ARBA00023237"/>
    </source>
</evidence>
<evidence type="ECO:0000256" key="8">
    <source>
        <dbReference type="SAM" id="SignalP"/>
    </source>
</evidence>
<keyword evidence="8" id="KW-0732">Signal</keyword>
<evidence type="ECO:0000256" key="2">
    <source>
        <dbReference type="ARBA" id="ARBA00022448"/>
    </source>
</evidence>
<dbReference type="NCBIfam" id="TIGR04056">
    <property type="entry name" value="OMP_RagA_SusC"/>
    <property type="match status" value="1"/>
</dbReference>